<sequence length="81" mass="9354">MTRMTPELSPFLLSNLSRLTSVVRRLPLDGRFNMHQDHIATYLCWNHVSDLKPISPEAETFITGPTRPRRNLRGDLLEPIL</sequence>
<protein>
    <submittedName>
        <fullName evidence="1">Uncharacterized protein</fullName>
    </submittedName>
</protein>
<proteinExistence type="predicted"/>
<reference evidence="1 2" key="1">
    <citation type="journal article" date="2019" name="Sci. Rep.">
        <title>Orb-weaving spider Araneus ventricosus genome elucidates the spidroin gene catalogue.</title>
        <authorList>
            <person name="Kono N."/>
            <person name="Nakamura H."/>
            <person name="Ohtoshi R."/>
            <person name="Moran D.A.P."/>
            <person name="Shinohara A."/>
            <person name="Yoshida Y."/>
            <person name="Fujiwara M."/>
            <person name="Mori M."/>
            <person name="Tomita M."/>
            <person name="Arakawa K."/>
        </authorList>
    </citation>
    <scope>NUCLEOTIDE SEQUENCE [LARGE SCALE GENOMIC DNA]</scope>
</reference>
<comment type="caution">
    <text evidence="1">The sequence shown here is derived from an EMBL/GenBank/DDBJ whole genome shotgun (WGS) entry which is preliminary data.</text>
</comment>
<dbReference type="Proteomes" id="UP000499080">
    <property type="component" value="Unassembled WGS sequence"/>
</dbReference>
<gene>
    <name evidence="1" type="ORF">AVEN_162391_1</name>
</gene>
<organism evidence="1 2">
    <name type="scientific">Araneus ventricosus</name>
    <name type="common">Orbweaver spider</name>
    <name type="synonym">Epeira ventricosa</name>
    <dbReference type="NCBI Taxonomy" id="182803"/>
    <lineage>
        <taxon>Eukaryota</taxon>
        <taxon>Metazoa</taxon>
        <taxon>Ecdysozoa</taxon>
        <taxon>Arthropoda</taxon>
        <taxon>Chelicerata</taxon>
        <taxon>Arachnida</taxon>
        <taxon>Araneae</taxon>
        <taxon>Araneomorphae</taxon>
        <taxon>Entelegynae</taxon>
        <taxon>Araneoidea</taxon>
        <taxon>Araneidae</taxon>
        <taxon>Araneus</taxon>
    </lineage>
</organism>
<dbReference type="EMBL" id="BGPR01001398">
    <property type="protein sequence ID" value="GBM52897.1"/>
    <property type="molecule type" value="Genomic_DNA"/>
</dbReference>
<evidence type="ECO:0000313" key="1">
    <source>
        <dbReference type="EMBL" id="GBM52897.1"/>
    </source>
</evidence>
<dbReference type="AlphaFoldDB" id="A0A4Y2GI89"/>
<evidence type="ECO:0000313" key="2">
    <source>
        <dbReference type="Proteomes" id="UP000499080"/>
    </source>
</evidence>
<keyword evidence="2" id="KW-1185">Reference proteome</keyword>
<accession>A0A4Y2GI89</accession>
<name>A0A4Y2GI89_ARAVE</name>